<organism evidence="1">
    <name type="scientific">viral metagenome</name>
    <dbReference type="NCBI Taxonomy" id="1070528"/>
    <lineage>
        <taxon>unclassified sequences</taxon>
        <taxon>metagenomes</taxon>
        <taxon>organismal metagenomes</taxon>
    </lineage>
</organism>
<evidence type="ECO:0000313" key="1">
    <source>
        <dbReference type="EMBL" id="QJA54678.1"/>
    </source>
</evidence>
<proteinExistence type="predicted"/>
<name>A0A6H2A4I0_9ZZZZ</name>
<dbReference type="AlphaFoldDB" id="A0A6H2A4I0"/>
<reference evidence="1" key="1">
    <citation type="submission" date="2020-03" db="EMBL/GenBank/DDBJ databases">
        <title>The deep terrestrial virosphere.</title>
        <authorList>
            <person name="Holmfeldt K."/>
            <person name="Nilsson E."/>
            <person name="Simone D."/>
            <person name="Lopez-Fernandez M."/>
            <person name="Wu X."/>
            <person name="de Brujin I."/>
            <person name="Lundin D."/>
            <person name="Andersson A."/>
            <person name="Bertilsson S."/>
            <person name="Dopson M."/>
        </authorList>
    </citation>
    <scope>NUCLEOTIDE SEQUENCE</scope>
    <source>
        <strain evidence="1">TM448A05523</strain>
    </source>
</reference>
<dbReference type="EMBL" id="MT144528">
    <property type="protein sequence ID" value="QJA54678.1"/>
    <property type="molecule type" value="Genomic_DNA"/>
</dbReference>
<accession>A0A6H2A4I0</accession>
<sequence>MLALSERCKPKVRYFNRRGLRIKNTTIPSWIYEKPLPDFIKLFQEADVVQKARFFTFLHKARELKKQGQYTRL</sequence>
<gene>
    <name evidence="1" type="ORF">TM448A05523_0005</name>
</gene>
<protein>
    <submittedName>
        <fullName evidence="1">Uncharacterized protein</fullName>
    </submittedName>
</protein>